<dbReference type="CDD" id="cd01167">
    <property type="entry name" value="bac_FRK"/>
    <property type="match status" value="1"/>
</dbReference>
<dbReference type="PROSITE" id="PS00584">
    <property type="entry name" value="PFKB_KINASES_2"/>
    <property type="match status" value="1"/>
</dbReference>
<dbReference type="AlphaFoldDB" id="A0A9D1AKI5"/>
<sequence length="324" mass="34551">MVDITAIGELLIDFTPAGQTERGDMLFARIPGGAPANVLAAAAKLGNRTAFLGKVGDDAFGSFLRATLDGLGISTQGLLSDPNVHTTLAFVQLDEHGDRSFSFYRKPGADIMLDFSEVRLDLVEQASILHFGSVSLTDEPSRTATLKTAEHAKSLGKLLSYDPNFRPPLWDSVENAKTQMLRGLALADIVKVSGEELELLSGTDDLERGSAILAEKGPSLILVSLGAQGAFYRLGSLTGFQPTYDVKTIDTNGAGDSFFGAVLHRLAGKSLEEIRALSRDELEDILAYGNAAGSLTTTRKGSIPALPTEAEIEECRRTVPLLQA</sequence>
<proteinExistence type="inferred from homology"/>
<dbReference type="InterPro" id="IPR002173">
    <property type="entry name" value="Carboh/pur_kinase_PfkB_CS"/>
</dbReference>
<keyword evidence="5" id="KW-0067">ATP-binding</keyword>
<dbReference type="InterPro" id="IPR011611">
    <property type="entry name" value="PfkB_dom"/>
</dbReference>
<dbReference type="InterPro" id="IPR002139">
    <property type="entry name" value="Ribo/fructo_kinase"/>
</dbReference>
<dbReference type="PANTHER" id="PTHR43085">
    <property type="entry name" value="HEXOKINASE FAMILY MEMBER"/>
    <property type="match status" value="1"/>
</dbReference>
<dbReference type="Gene3D" id="3.40.1190.20">
    <property type="match status" value="1"/>
</dbReference>
<dbReference type="GO" id="GO:0008865">
    <property type="term" value="F:fructokinase activity"/>
    <property type="evidence" value="ECO:0007669"/>
    <property type="project" value="UniProtKB-ARBA"/>
</dbReference>
<dbReference type="PANTHER" id="PTHR43085:SF1">
    <property type="entry name" value="PSEUDOURIDINE KINASE-RELATED"/>
    <property type="match status" value="1"/>
</dbReference>
<organism evidence="8 9">
    <name type="scientific">Candidatus Caccousia avicola</name>
    <dbReference type="NCBI Taxonomy" id="2840721"/>
    <lineage>
        <taxon>Bacteria</taxon>
        <taxon>Bacillati</taxon>
        <taxon>Bacillota</taxon>
        <taxon>Clostridia</taxon>
        <taxon>Eubacteriales</taxon>
        <taxon>Oscillospiraceae</taxon>
        <taxon>Oscillospiraceae incertae sedis</taxon>
        <taxon>Candidatus Caccousia</taxon>
    </lineage>
</organism>
<dbReference type="Proteomes" id="UP000824242">
    <property type="component" value="Unassembled WGS sequence"/>
</dbReference>
<comment type="caution">
    <text evidence="8">The sequence shown here is derived from an EMBL/GenBank/DDBJ whole genome shotgun (WGS) entry which is preliminary data.</text>
</comment>
<dbReference type="GO" id="GO:0006000">
    <property type="term" value="P:fructose metabolic process"/>
    <property type="evidence" value="ECO:0007669"/>
    <property type="project" value="UniProtKB-ARBA"/>
</dbReference>
<accession>A0A9D1AKI5</accession>
<feature type="domain" description="Carbohydrate kinase PfkB" evidence="7">
    <location>
        <begin position="3"/>
        <end position="308"/>
    </location>
</feature>
<dbReference type="GO" id="GO:0005524">
    <property type="term" value="F:ATP binding"/>
    <property type="evidence" value="ECO:0007669"/>
    <property type="project" value="UniProtKB-KW"/>
</dbReference>
<evidence type="ECO:0000256" key="1">
    <source>
        <dbReference type="ARBA" id="ARBA00010688"/>
    </source>
</evidence>
<evidence type="ECO:0000256" key="5">
    <source>
        <dbReference type="ARBA" id="ARBA00022840"/>
    </source>
</evidence>
<name>A0A9D1AKI5_9FIRM</name>
<dbReference type="Pfam" id="PF00294">
    <property type="entry name" value="PfkB"/>
    <property type="match status" value="1"/>
</dbReference>
<keyword evidence="3" id="KW-0547">Nucleotide-binding</keyword>
<reference evidence="8" key="1">
    <citation type="submission" date="2020-10" db="EMBL/GenBank/DDBJ databases">
        <authorList>
            <person name="Gilroy R."/>
        </authorList>
    </citation>
    <scope>NUCLEOTIDE SEQUENCE</scope>
    <source>
        <strain evidence="8">ChiSxjej1B13-7958</strain>
    </source>
</reference>
<evidence type="ECO:0000256" key="2">
    <source>
        <dbReference type="ARBA" id="ARBA00022679"/>
    </source>
</evidence>
<evidence type="ECO:0000256" key="4">
    <source>
        <dbReference type="ARBA" id="ARBA00022777"/>
    </source>
</evidence>
<reference evidence="8" key="2">
    <citation type="journal article" date="2021" name="PeerJ">
        <title>Extensive microbial diversity within the chicken gut microbiome revealed by metagenomics and culture.</title>
        <authorList>
            <person name="Gilroy R."/>
            <person name="Ravi A."/>
            <person name="Getino M."/>
            <person name="Pursley I."/>
            <person name="Horton D.L."/>
            <person name="Alikhan N.F."/>
            <person name="Baker D."/>
            <person name="Gharbi K."/>
            <person name="Hall N."/>
            <person name="Watson M."/>
            <person name="Adriaenssens E.M."/>
            <person name="Foster-Nyarko E."/>
            <person name="Jarju S."/>
            <person name="Secka A."/>
            <person name="Antonio M."/>
            <person name="Oren A."/>
            <person name="Chaudhuri R.R."/>
            <person name="La Ragione R."/>
            <person name="Hildebrand F."/>
            <person name="Pallen M.J."/>
        </authorList>
    </citation>
    <scope>NUCLEOTIDE SEQUENCE</scope>
    <source>
        <strain evidence="8">ChiSxjej1B13-7958</strain>
    </source>
</reference>
<evidence type="ECO:0000256" key="3">
    <source>
        <dbReference type="ARBA" id="ARBA00022741"/>
    </source>
</evidence>
<dbReference type="PRINTS" id="PR00990">
    <property type="entry name" value="RIBOKINASE"/>
</dbReference>
<keyword evidence="4 6" id="KW-0418">Kinase</keyword>
<evidence type="ECO:0000313" key="8">
    <source>
        <dbReference type="EMBL" id="HIR46257.1"/>
    </source>
</evidence>
<dbReference type="InterPro" id="IPR029056">
    <property type="entry name" value="Ribokinase-like"/>
</dbReference>
<evidence type="ECO:0000259" key="7">
    <source>
        <dbReference type="Pfam" id="PF00294"/>
    </source>
</evidence>
<protein>
    <submittedName>
        <fullName evidence="8">Carbohydrate kinase</fullName>
    </submittedName>
</protein>
<evidence type="ECO:0000256" key="6">
    <source>
        <dbReference type="RuleBase" id="RU003704"/>
    </source>
</evidence>
<dbReference type="InterPro" id="IPR050306">
    <property type="entry name" value="PfkB_Carbo_kinase"/>
</dbReference>
<comment type="similarity">
    <text evidence="1 6">Belongs to the carbohydrate kinase PfkB family.</text>
</comment>
<keyword evidence="2 6" id="KW-0808">Transferase</keyword>
<dbReference type="SUPFAM" id="SSF53613">
    <property type="entry name" value="Ribokinase-like"/>
    <property type="match status" value="1"/>
</dbReference>
<gene>
    <name evidence="8" type="ORF">IAB89_01160</name>
</gene>
<evidence type="ECO:0000313" key="9">
    <source>
        <dbReference type="Proteomes" id="UP000824242"/>
    </source>
</evidence>
<dbReference type="EMBL" id="DVGZ01000013">
    <property type="protein sequence ID" value="HIR46257.1"/>
    <property type="molecule type" value="Genomic_DNA"/>
</dbReference>